<dbReference type="EMBL" id="FOCX01000026">
    <property type="protein sequence ID" value="SEO98996.1"/>
    <property type="molecule type" value="Genomic_DNA"/>
</dbReference>
<reference evidence="2" key="1">
    <citation type="submission" date="2016-10" db="EMBL/GenBank/DDBJ databases">
        <authorList>
            <person name="Varghese N."/>
            <person name="Submissions S."/>
        </authorList>
    </citation>
    <scope>NUCLEOTIDE SEQUENCE [LARGE SCALE GENOMIC DNA]</scope>
    <source>
        <strain evidence="2">IBRC-M 10043</strain>
    </source>
</reference>
<evidence type="ECO:0000313" key="2">
    <source>
        <dbReference type="Proteomes" id="UP000198775"/>
    </source>
</evidence>
<dbReference type="RefSeq" id="WP_092663304.1">
    <property type="nucleotide sequence ID" value="NZ_FOCX01000026.1"/>
</dbReference>
<organism evidence="1 2">
    <name type="scientific">Halorientalis persicus</name>
    <dbReference type="NCBI Taxonomy" id="1367881"/>
    <lineage>
        <taxon>Archaea</taxon>
        <taxon>Methanobacteriati</taxon>
        <taxon>Methanobacteriota</taxon>
        <taxon>Stenosarchaea group</taxon>
        <taxon>Halobacteria</taxon>
        <taxon>Halobacteriales</taxon>
        <taxon>Haloarculaceae</taxon>
        <taxon>Halorientalis</taxon>
    </lineage>
</organism>
<dbReference type="AlphaFoldDB" id="A0A1H8U7D6"/>
<proteinExistence type="predicted"/>
<accession>A0A1H8U7D6</accession>
<gene>
    <name evidence="1" type="ORF">SAMN05216388_10264</name>
</gene>
<name>A0A1H8U7D6_9EURY</name>
<protein>
    <submittedName>
        <fullName evidence="1">Uncharacterized protein</fullName>
    </submittedName>
</protein>
<sequence>MTETKETEEQKEVNELFRIGADEFQTVDSIEEAHELLDRLERGKVMLKSVVQGDGMMAGRCDELRPSRYGDKFQVQPPLIGQCHHSNAKDLAQDIYEKQLEVKLVEWEDRIPSSERGESA</sequence>
<dbReference type="Proteomes" id="UP000198775">
    <property type="component" value="Unassembled WGS sequence"/>
</dbReference>
<keyword evidence="2" id="KW-1185">Reference proteome</keyword>
<evidence type="ECO:0000313" key="1">
    <source>
        <dbReference type="EMBL" id="SEO98996.1"/>
    </source>
</evidence>